<comment type="subcellular location">
    <subcellularLocation>
        <location evidence="1">Membrane</location>
    </subcellularLocation>
</comment>
<evidence type="ECO:0000313" key="6">
    <source>
        <dbReference type="Proteomes" id="UP000241769"/>
    </source>
</evidence>
<dbReference type="FunFam" id="3.80.10.10:FF:000400">
    <property type="entry name" value="Nuclear pore complex protein NUP107"/>
    <property type="match status" value="1"/>
</dbReference>
<name>A0A2P6MRM4_9EUKA</name>
<dbReference type="InterPro" id="IPR053211">
    <property type="entry name" value="DNA_repair-toleration"/>
</dbReference>
<keyword evidence="3" id="KW-0677">Repeat</keyword>
<organism evidence="5 6">
    <name type="scientific">Planoprotostelium fungivorum</name>
    <dbReference type="NCBI Taxonomy" id="1890364"/>
    <lineage>
        <taxon>Eukaryota</taxon>
        <taxon>Amoebozoa</taxon>
        <taxon>Evosea</taxon>
        <taxon>Variosea</taxon>
        <taxon>Cavosteliida</taxon>
        <taxon>Cavosteliaceae</taxon>
        <taxon>Planoprotostelium</taxon>
    </lineage>
</organism>
<dbReference type="InParanoid" id="A0A2P6MRM4"/>
<dbReference type="OrthoDB" id="26095at2759"/>
<dbReference type="SUPFAM" id="SSF52058">
    <property type="entry name" value="L domain-like"/>
    <property type="match status" value="1"/>
</dbReference>
<sequence length="327" mass="35879">MKSVESQPECFVIMRLCLFDTGALSSPPPPIQRLGYRSFHPPADPPLLLHLLLLTELTVTNDRELSTWNLDGFQPRDHGGSLLNCLGERVKMARVVKRNGRVIGHFCWDDEFRVKHPREILSYLTVANEETKGIATFNAETLEVLRAVWKSLNGMTPIYSSDGSDKRCRYCSFLGVQCDLSGRVSGIDLSGLSFTGTIDPLINNLTSLTRLRMVSCQLTGPIPDLSGTSLTHLDLSYNGLFGPIPDSICNATSLVEMYLHVNFLSGPIPPCISRLQNLTTLYLGANGITAPIPSVLTLMKNLISLNLGTNSISGDLPPFLFNLSSLT</sequence>
<dbReference type="AlphaFoldDB" id="A0A2P6MRM4"/>
<keyword evidence="4" id="KW-0472">Membrane</keyword>
<dbReference type="EMBL" id="MDYQ01000469">
    <property type="protein sequence ID" value="PRP74347.1"/>
    <property type="molecule type" value="Genomic_DNA"/>
</dbReference>
<keyword evidence="2" id="KW-0732">Signal</keyword>
<dbReference type="GO" id="GO:0016020">
    <property type="term" value="C:membrane"/>
    <property type="evidence" value="ECO:0007669"/>
    <property type="project" value="UniProtKB-SubCell"/>
</dbReference>
<evidence type="ECO:0000256" key="2">
    <source>
        <dbReference type="ARBA" id="ARBA00022729"/>
    </source>
</evidence>
<dbReference type="PANTHER" id="PTHR48060:SF21">
    <property type="entry name" value="L DOMAIN-LIKE PROTEIN"/>
    <property type="match status" value="1"/>
</dbReference>
<dbReference type="PANTHER" id="PTHR48060">
    <property type="entry name" value="DNA DAMAGE-REPAIR/TOLERATION PROTEIN DRT100"/>
    <property type="match status" value="1"/>
</dbReference>
<evidence type="ECO:0000256" key="3">
    <source>
        <dbReference type="ARBA" id="ARBA00022737"/>
    </source>
</evidence>
<proteinExistence type="predicted"/>
<reference evidence="5 6" key="1">
    <citation type="journal article" date="2018" name="Genome Biol. Evol.">
        <title>Multiple Roots of Fruiting Body Formation in Amoebozoa.</title>
        <authorList>
            <person name="Hillmann F."/>
            <person name="Forbes G."/>
            <person name="Novohradska S."/>
            <person name="Ferling I."/>
            <person name="Riege K."/>
            <person name="Groth M."/>
            <person name="Westermann M."/>
            <person name="Marz M."/>
            <person name="Spaller T."/>
            <person name="Winckler T."/>
            <person name="Schaap P."/>
            <person name="Glockner G."/>
        </authorList>
    </citation>
    <scope>NUCLEOTIDE SEQUENCE [LARGE SCALE GENOMIC DNA]</scope>
    <source>
        <strain evidence="5 6">Jena</strain>
    </source>
</reference>
<keyword evidence="5" id="KW-0418">Kinase</keyword>
<dbReference type="Pfam" id="PF00560">
    <property type="entry name" value="LRR_1"/>
    <property type="match status" value="2"/>
</dbReference>
<protein>
    <submittedName>
        <fullName evidence="5">Putative leucine-rich repeat receptor-like protein kinase</fullName>
    </submittedName>
</protein>
<dbReference type="Gene3D" id="3.80.10.10">
    <property type="entry name" value="Ribonuclease Inhibitor"/>
    <property type="match status" value="2"/>
</dbReference>
<dbReference type="Proteomes" id="UP000241769">
    <property type="component" value="Unassembled WGS sequence"/>
</dbReference>
<evidence type="ECO:0000313" key="5">
    <source>
        <dbReference type="EMBL" id="PRP74347.1"/>
    </source>
</evidence>
<keyword evidence="5" id="KW-0808">Transferase</keyword>
<dbReference type="InterPro" id="IPR001611">
    <property type="entry name" value="Leu-rich_rpt"/>
</dbReference>
<accession>A0A2P6MRM4</accession>
<evidence type="ECO:0000256" key="1">
    <source>
        <dbReference type="ARBA" id="ARBA00004370"/>
    </source>
</evidence>
<dbReference type="GO" id="GO:0016301">
    <property type="term" value="F:kinase activity"/>
    <property type="evidence" value="ECO:0007669"/>
    <property type="project" value="UniProtKB-KW"/>
</dbReference>
<keyword evidence="5" id="KW-0675">Receptor</keyword>
<evidence type="ECO:0000256" key="4">
    <source>
        <dbReference type="ARBA" id="ARBA00023136"/>
    </source>
</evidence>
<dbReference type="InterPro" id="IPR032675">
    <property type="entry name" value="LRR_dom_sf"/>
</dbReference>
<keyword evidence="6" id="KW-1185">Reference proteome</keyword>
<comment type="caution">
    <text evidence="5">The sequence shown here is derived from an EMBL/GenBank/DDBJ whole genome shotgun (WGS) entry which is preliminary data.</text>
</comment>
<gene>
    <name evidence="5" type="ORF">PROFUN_16272</name>
</gene>